<proteinExistence type="predicted"/>
<organism evidence="2 3">
    <name type="scientific">Ceratodon purpureus</name>
    <name type="common">Fire moss</name>
    <name type="synonym">Dicranum purpureum</name>
    <dbReference type="NCBI Taxonomy" id="3225"/>
    <lineage>
        <taxon>Eukaryota</taxon>
        <taxon>Viridiplantae</taxon>
        <taxon>Streptophyta</taxon>
        <taxon>Embryophyta</taxon>
        <taxon>Bryophyta</taxon>
        <taxon>Bryophytina</taxon>
        <taxon>Bryopsida</taxon>
        <taxon>Dicranidae</taxon>
        <taxon>Pseudoditrichales</taxon>
        <taxon>Ditrichaceae</taxon>
        <taxon>Ceratodon</taxon>
    </lineage>
</organism>
<evidence type="ECO:0000256" key="1">
    <source>
        <dbReference type="SAM" id="SignalP"/>
    </source>
</evidence>
<sequence>MQYVFSWRSWCLLSLIFDFQYSTLHLGRCCTCFNTVPVSADSYLYRRSSYVE</sequence>
<evidence type="ECO:0000313" key="3">
    <source>
        <dbReference type="Proteomes" id="UP000822688"/>
    </source>
</evidence>
<keyword evidence="1" id="KW-0732">Signal</keyword>
<protein>
    <submittedName>
        <fullName evidence="2">Uncharacterized protein</fullName>
    </submittedName>
</protein>
<name>A0A8T0GCA0_CERPU</name>
<accession>A0A8T0GCA0</accession>
<reference evidence="2" key="1">
    <citation type="submission" date="2020-06" db="EMBL/GenBank/DDBJ databases">
        <title>WGS assembly of Ceratodon purpureus strain R40.</title>
        <authorList>
            <person name="Carey S.B."/>
            <person name="Jenkins J."/>
            <person name="Shu S."/>
            <person name="Lovell J.T."/>
            <person name="Sreedasyam A."/>
            <person name="Maumus F."/>
            <person name="Tiley G.P."/>
            <person name="Fernandez-Pozo N."/>
            <person name="Barry K."/>
            <person name="Chen C."/>
            <person name="Wang M."/>
            <person name="Lipzen A."/>
            <person name="Daum C."/>
            <person name="Saski C.A."/>
            <person name="Payton A.C."/>
            <person name="Mcbreen J.C."/>
            <person name="Conrad R.E."/>
            <person name="Kollar L.M."/>
            <person name="Olsson S."/>
            <person name="Huttunen S."/>
            <person name="Landis J.B."/>
            <person name="Wickett N.J."/>
            <person name="Johnson M.G."/>
            <person name="Rensing S.A."/>
            <person name="Grimwood J."/>
            <person name="Schmutz J."/>
            <person name="Mcdaniel S.F."/>
        </authorList>
    </citation>
    <scope>NUCLEOTIDE SEQUENCE</scope>
    <source>
        <strain evidence="2">R40</strain>
    </source>
</reference>
<gene>
    <name evidence="2" type="ORF">KC19_12G185300</name>
</gene>
<dbReference type="EMBL" id="CM026433">
    <property type="protein sequence ID" value="KAG0555649.1"/>
    <property type="molecule type" value="Genomic_DNA"/>
</dbReference>
<comment type="caution">
    <text evidence="2">The sequence shown here is derived from an EMBL/GenBank/DDBJ whole genome shotgun (WGS) entry which is preliminary data.</text>
</comment>
<dbReference type="AlphaFoldDB" id="A0A8T0GCA0"/>
<dbReference type="Proteomes" id="UP000822688">
    <property type="component" value="Chromosome 12"/>
</dbReference>
<evidence type="ECO:0000313" key="2">
    <source>
        <dbReference type="EMBL" id="KAG0555649.1"/>
    </source>
</evidence>
<feature type="chain" id="PRO_5035863577" evidence="1">
    <location>
        <begin position="23"/>
        <end position="52"/>
    </location>
</feature>
<feature type="signal peptide" evidence="1">
    <location>
        <begin position="1"/>
        <end position="22"/>
    </location>
</feature>
<keyword evidence="3" id="KW-1185">Reference proteome</keyword>